<dbReference type="SUPFAM" id="SSF46894">
    <property type="entry name" value="C-terminal effector domain of the bipartite response regulators"/>
    <property type="match status" value="1"/>
</dbReference>
<evidence type="ECO:0000256" key="3">
    <source>
        <dbReference type="ARBA" id="ARBA00023163"/>
    </source>
</evidence>
<dbReference type="GO" id="GO:0003677">
    <property type="term" value="F:DNA binding"/>
    <property type="evidence" value="ECO:0007669"/>
    <property type="project" value="UniProtKB-KW"/>
</dbReference>
<accession>A0A6V8PUD7</accession>
<dbReference type="PANTHER" id="PTHR44688:SF16">
    <property type="entry name" value="DNA-BINDING TRANSCRIPTIONAL ACTIVATOR DEVR_DOSR"/>
    <property type="match status" value="1"/>
</dbReference>
<dbReference type="Gene3D" id="1.10.10.10">
    <property type="entry name" value="Winged helix-like DNA-binding domain superfamily/Winged helix DNA-binding domain"/>
    <property type="match status" value="1"/>
</dbReference>
<organism evidence="5 6">
    <name type="scientific">Candidatus Hakubella thermalkaliphila</name>
    <dbReference type="NCBI Taxonomy" id="2754717"/>
    <lineage>
        <taxon>Bacteria</taxon>
        <taxon>Bacillati</taxon>
        <taxon>Actinomycetota</taxon>
        <taxon>Actinomycetota incertae sedis</taxon>
        <taxon>Candidatus Hakubellales</taxon>
        <taxon>Candidatus Hakubellaceae</taxon>
        <taxon>Candidatus Hakubella</taxon>
    </lineage>
</organism>
<dbReference type="SMART" id="SM00421">
    <property type="entry name" value="HTH_LUXR"/>
    <property type="match status" value="1"/>
</dbReference>
<dbReference type="PRINTS" id="PR00038">
    <property type="entry name" value="HTHLUXR"/>
</dbReference>
<feature type="non-terminal residue" evidence="5">
    <location>
        <position position="1"/>
    </location>
</feature>
<feature type="domain" description="HTH luxR-type" evidence="4">
    <location>
        <begin position="34"/>
        <end position="99"/>
    </location>
</feature>
<dbReference type="Proteomes" id="UP000576480">
    <property type="component" value="Unassembled WGS sequence"/>
</dbReference>
<dbReference type="AlphaFoldDB" id="A0A6V8PUD7"/>
<dbReference type="InterPro" id="IPR016032">
    <property type="entry name" value="Sig_transdc_resp-reg_C-effctor"/>
</dbReference>
<comment type="caution">
    <text evidence="5">The sequence shown here is derived from an EMBL/GenBank/DDBJ whole genome shotgun (WGS) entry which is preliminary data.</text>
</comment>
<evidence type="ECO:0000256" key="1">
    <source>
        <dbReference type="ARBA" id="ARBA00023015"/>
    </source>
</evidence>
<keyword evidence="2" id="KW-0238">DNA-binding</keyword>
<dbReference type="GO" id="GO:0006355">
    <property type="term" value="P:regulation of DNA-templated transcription"/>
    <property type="evidence" value="ECO:0007669"/>
    <property type="project" value="InterPro"/>
</dbReference>
<dbReference type="PROSITE" id="PS50043">
    <property type="entry name" value="HTH_LUXR_2"/>
    <property type="match status" value="1"/>
</dbReference>
<evidence type="ECO:0000313" key="5">
    <source>
        <dbReference type="EMBL" id="GFP36018.1"/>
    </source>
</evidence>
<dbReference type="CDD" id="cd06170">
    <property type="entry name" value="LuxR_C_like"/>
    <property type="match status" value="1"/>
</dbReference>
<dbReference type="EMBL" id="BLSB01000353">
    <property type="protein sequence ID" value="GFP36018.1"/>
    <property type="molecule type" value="Genomic_DNA"/>
</dbReference>
<proteinExistence type="predicted"/>
<gene>
    <name evidence="5" type="ORF">HKBW3S43_01806</name>
</gene>
<dbReference type="InterPro" id="IPR000792">
    <property type="entry name" value="Tscrpt_reg_LuxR_C"/>
</dbReference>
<dbReference type="Pfam" id="PF00196">
    <property type="entry name" value="GerE"/>
    <property type="match status" value="1"/>
</dbReference>
<evidence type="ECO:0000259" key="4">
    <source>
        <dbReference type="PROSITE" id="PS50043"/>
    </source>
</evidence>
<evidence type="ECO:0000256" key="2">
    <source>
        <dbReference type="ARBA" id="ARBA00023125"/>
    </source>
</evidence>
<dbReference type="InterPro" id="IPR036388">
    <property type="entry name" value="WH-like_DNA-bd_sf"/>
</dbReference>
<evidence type="ECO:0000313" key="6">
    <source>
        <dbReference type="Proteomes" id="UP000576480"/>
    </source>
</evidence>
<reference evidence="5 6" key="1">
    <citation type="journal article" date="2020" name="Front. Microbiol.">
        <title>Single-cell genomics of novel Actinobacteria with the Wood-Ljungdahl pathway discovered in a serpentinizing system.</title>
        <authorList>
            <person name="Merino N."/>
            <person name="Kawai M."/>
            <person name="Boyd E.S."/>
            <person name="Colman D.R."/>
            <person name="McGlynn S.E."/>
            <person name="Nealson K.H."/>
            <person name="Kurokawa K."/>
            <person name="Hongoh Y."/>
        </authorList>
    </citation>
    <scope>NUCLEOTIDE SEQUENCE [LARGE SCALE GENOMIC DNA]</scope>
    <source>
        <strain evidence="5 6">S43</strain>
    </source>
</reference>
<sequence>VRAVEGVGRGEAPLDPTLTPKVLQRVRGGEHSRAEAAFRVLTERELEILARVAEGKTNREIAQELFLSHKTVRNYMSTVLQKLGIANRTEAAAYAIRHHLHEYLSKD</sequence>
<name>A0A6V8PUD7_9ACTN</name>
<keyword evidence="3" id="KW-0804">Transcription</keyword>
<protein>
    <submittedName>
        <fullName evidence="5">Two-component system, NarL family, response regulator LiaR</fullName>
    </submittedName>
</protein>
<dbReference type="PANTHER" id="PTHR44688">
    <property type="entry name" value="DNA-BINDING TRANSCRIPTIONAL ACTIVATOR DEVR_DOSR"/>
    <property type="match status" value="1"/>
</dbReference>
<dbReference type="RefSeq" id="WP_176230457.1">
    <property type="nucleotide sequence ID" value="NZ_BLSB01000353.1"/>
</dbReference>
<keyword evidence="1" id="KW-0805">Transcription regulation</keyword>